<dbReference type="EMBL" id="JABTTQ020000012">
    <property type="protein sequence ID" value="KAK6144752.1"/>
    <property type="molecule type" value="Genomic_DNA"/>
</dbReference>
<dbReference type="InterPro" id="IPR052929">
    <property type="entry name" value="RNase_H-like_EbsB-rel"/>
</dbReference>
<evidence type="ECO:0000313" key="2">
    <source>
        <dbReference type="EMBL" id="KAK6144752.1"/>
    </source>
</evidence>
<dbReference type="PANTHER" id="PTHR47074">
    <property type="entry name" value="BNAC02G40300D PROTEIN"/>
    <property type="match status" value="1"/>
</dbReference>
<reference evidence="2 3" key="1">
    <citation type="journal article" date="2021" name="Comput. Struct. Biotechnol. J.">
        <title>De novo genome assembly of the potent medicinal plant Rehmannia glutinosa using nanopore technology.</title>
        <authorList>
            <person name="Ma L."/>
            <person name="Dong C."/>
            <person name="Song C."/>
            <person name="Wang X."/>
            <person name="Zheng X."/>
            <person name="Niu Y."/>
            <person name="Chen S."/>
            <person name="Feng W."/>
        </authorList>
    </citation>
    <scope>NUCLEOTIDE SEQUENCE [LARGE SCALE GENOMIC DNA]</scope>
    <source>
        <strain evidence="2">DH-2019</strain>
    </source>
</reference>
<feature type="domain" description="RNase H type-1" evidence="1">
    <location>
        <begin position="272"/>
        <end position="392"/>
    </location>
</feature>
<dbReference type="Gene3D" id="3.30.420.10">
    <property type="entry name" value="Ribonuclease H-like superfamily/Ribonuclease H"/>
    <property type="match status" value="1"/>
</dbReference>
<sequence length="420" mass="47582">MDEGEPENVQPKNFPAIDVEVNSNQAVTLVNPKNLGSGGSKGAVTRRLLKTAINKGVTDLNVGSSNLNIYCEDREDEVGLGLGEERKRIRGSVNCEVQSTNEVVENEHKRETCVAAHIFNSKRFKFENRWLQCEDLKDVVENAWFMTGGRNIQDRLEYYAEKLVAWNRSQQANFRTDIKRYNDILSRLREKEGEEDVRRFEETRVPLNGMYCLACWREAGLATFVDGKAVAVESFIELVEVVINELDHWMAAKFCAIMSRWKKPDFPYMKCNVDAAISQQRKLRGIGMILRNDQGDFVVARTIYFPGIYAVREAEAIGVREALSWIHGLGIRQVVLETDAKYVVDSLITQETGISEYDSIIQECCGFLQSEPEVSVKFVRRNANMVAHELAKGSFSFDSPSVWNSQPLCIVDLLSLDALD</sequence>
<dbReference type="CDD" id="cd06222">
    <property type="entry name" value="RNase_H_like"/>
    <property type="match status" value="1"/>
</dbReference>
<proteinExistence type="predicted"/>
<dbReference type="Pfam" id="PF13456">
    <property type="entry name" value="RVT_3"/>
    <property type="match status" value="1"/>
</dbReference>
<dbReference type="Proteomes" id="UP001318860">
    <property type="component" value="Unassembled WGS sequence"/>
</dbReference>
<dbReference type="InterPro" id="IPR012337">
    <property type="entry name" value="RNaseH-like_sf"/>
</dbReference>
<dbReference type="PANTHER" id="PTHR47074:SF54">
    <property type="entry name" value="RNASE H TYPE-1 DOMAIN-CONTAINING PROTEIN"/>
    <property type="match status" value="1"/>
</dbReference>
<keyword evidence="3" id="KW-1185">Reference proteome</keyword>
<dbReference type="InterPro" id="IPR002156">
    <property type="entry name" value="RNaseH_domain"/>
</dbReference>
<organism evidence="2 3">
    <name type="scientific">Rehmannia glutinosa</name>
    <name type="common">Chinese foxglove</name>
    <dbReference type="NCBI Taxonomy" id="99300"/>
    <lineage>
        <taxon>Eukaryota</taxon>
        <taxon>Viridiplantae</taxon>
        <taxon>Streptophyta</taxon>
        <taxon>Embryophyta</taxon>
        <taxon>Tracheophyta</taxon>
        <taxon>Spermatophyta</taxon>
        <taxon>Magnoliopsida</taxon>
        <taxon>eudicotyledons</taxon>
        <taxon>Gunneridae</taxon>
        <taxon>Pentapetalae</taxon>
        <taxon>asterids</taxon>
        <taxon>lamiids</taxon>
        <taxon>Lamiales</taxon>
        <taxon>Orobanchaceae</taxon>
        <taxon>Rehmannieae</taxon>
        <taxon>Rehmannia</taxon>
    </lineage>
</organism>
<name>A0ABR0WAV3_REHGL</name>
<accession>A0ABR0WAV3</accession>
<comment type="caution">
    <text evidence="2">The sequence shown here is derived from an EMBL/GenBank/DDBJ whole genome shotgun (WGS) entry which is preliminary data.</text>
</comment>
<protein>
    <recommendedName>
        <fullName evidence="1">RNase H type-1 domain-containing protein</fullName>
    </recommendedName>
</protein>
<gene>
    <name evidence="2" type="ORF">DH2020_021572</name>
</gene>
<dbReference type="SUPFAM" id="SSF53098">
    <property type="entry name" value="Ribonuclease H-like"/>
    <property type="match status" value="1"/>
</dbReference>
<dbReference type="InterPro" id="IPR044730">
    <property type="entry name" value="RNase_H-like_dom_plant"/>
</dbReference>
<dbReference type="InterPro" id="IPR036397">
    <property type="entry name" value="RNaseH_sf"/>
</dbReference>
<evidence type="ECO:0000259" key="1">
    <source>
        <dbReference type="Pfam" id="PF13456"/>
    </source>
</evidence>
<evidence type="ECO:0000313" key="3">
    <source>
        <dbReference type="Proteomes" id="UP001318860"/>
    </source>
</evidence>